<evidence type="ECO:0000313" key="6">
    <source>
        <dbReference type="EMBL" id="RZT91585.1"/>
    </source>
</evidence>
<reference evidence="6 7" key="1">
    <citation type="submission" date="2019-02" db="EMBL/GenBank/DDBJ databases">
        <title>Genomic Encyclopedia of Type Strains, Phase IV (KMG-IV): sequencing the most valuable type-strain genomes for metagenomic binning, comparative biology and taxonomic classification.</title>
        <authorList>
            <person name="Goeker M."/>
        </authorList>
    </citation>
    <scope>NUCLEOTIDE SEQUENCE [LARGE SCALE GENOMIC DNA]</scope>
    <source>
        <strain evidence="6 7">DSM 23814</strain>
    </source>
</reference>
<dbReference type="Gene3D" id="3.40.50.2300">
    <property type="match status" value="1"/>
</dbReference>
<dbReference type="SMART" id="SM00448">
    <property type="entry name" value="REC"/>
    <property type="match status" value="1"/>
</dbReference>
<comment type="caution">
    <text evidence="6">The sequence shown here is derived from an EMBL/GenBank/DDBJ whole genome shotgun (WGS) entry which is preliminary data.</text>
</comment>
<dbReference type="Gene3D" id="6.10.250.690">
    <property type="match status" value="1"/>
</dbReference>
<feature type="domain" description="OmpR/PhoB-type" evidence="5">
    <location>
        <begin position="130"/>
        <end position="229"/>
    </location>
</feature>
<evidence type="ECO:0000259" key="4">
    <source>
        <dbReference type="PROSITE" id="PS50110"/>
    </source>
</evidence>
<keyword evidence="7" id="KW-1185">Reference proteome</keyword>
<dbReference type="FunFam" id="1.10.10.10:FF:000210">
    <property type="entry name" value="Winged-helix transcriptional response regulator KdpE"/>
    <property type="match status" value="1"/>
</dbReference>
<evidence type="ECO:0000256" key="2">
    <source>
        <dbReference type="PROSITE-ProRule" id="PRU00169"/>
    </source>
</evidence>
<dbReference type="EMBL" id="SHKO01000005">
    <property type="protein sequence ID" value="RZT91585.1"/>
    <property type="molecule type" value="Genomic_DNA"/>
</dbReference>
<feature type="domain" description="Response regulatory" evidence="4">
    <location>
        <begin position="6"/>
        <end position="119"/>
    </location>
</feature>
<proteinExistence type="predicted"/>
<dbReference type="OrthoDB" id="9802426at2"/>
<dbReference type="PANTHER" id="PTHR48111:SF50">
    <property type="entry name" value="KDP OPERON TRANSCRIPTIONAL REGULATORY PROTEIN KDPE"/>
    <property type="match status" value="1"/>
</dbReference>
<evidence type="ECO:0000313" key="7">
    <source>
        <dbReference type="Proteomes" id="UP000293398"/>
    </source>
</evidence>
<keyword evidence="2" id="KW-0597">Phosphoprotein</keyword>
<evidence type="ECO:0000256" key="1">
    <source>
        <dbReference type="ARBA" id="ARBA00023125"/>
    </source>
</evidence>
<dbReference type="Pfam" id="PF00486">
    <property type="entry name" value="Trans_reg_C"/>
    <property type="match status" value="1"/>
</dbReference>
<feature type="modified residue" description="4-aspartylphosphate" evidence="2">
    <location>
        <position position="55"/>
    </location>
</feature>
<dbReference type="CDD" id="cd00383">
    <property type="entry name" value="trans_reg_C"/>
    <property type="match status" value="1"/>
</dbReference>
<evidence type="ECO:0000256" key="3">
    <source>
        <dbReference type="PROSITE-ProRule" id="PRU01091"/>
    </source>
</evidence>
<accession>A0A4Q7V5M3</accession>
<dbReference type="InterPro" id="IPR011006">
    <property type="entry name" value="CheY-like_superfamily"/>
</dbReference>
<organism evidence="6 7">
    <name type="scientific">Advenella incenata</name>
    <dbReference type="NCBI Taxonomy" id="267800"/>
    <lineage>
        <taxon>Bacteria</taxon>
        <taxon>Pseudomonadati</taxon>
        <taxon>Pseudomonadota</taxon>
        <taxon>Betaproteobacteria</taxon>
        <taxon>Burkholderiales</taxon>
        <taxon>Alcaligenaceae</taxon>
    </lineage>
</organism>
<dbReference type="GO" id="GO:0006355">
    <property type="term" value="P:regulation of DNA-templated transcription"/>
    <property type="evidence" value="ECO:0007669"/>
    <property type="project" value="InterPro"/>
</dbReference>
<dbReference type="Pfam" id="PF00072">
    <property type="entry name" value="Response_reg"/>
    <property type="match status" value="1"/>
</dbReference>
<dbReference type="GO" id="GO:0032993">
    <property type="term" value="C:protein-DNA complex"/>
    <property type="evidence" value="ECO:0007669"/>
    <property type="project" value="TreeGrafter"/>
</dbReference>
<dbReference type="GO" id="GO:0005829">
    <property type="term" value="C:cytosol"/>
    <property type="evidence" value="ECO:0007669"/>
    <property type="project" value="TreeGrafter"/>
</dbReference>
<dbReference type="Proteomes" id="UP000293398">
    <property type="component" value="Unassembled WGS sequence"/>
</dbReference>
<dbReference type="PROSITE" id="PS50110">
    <property type="entry name" value="RESPONSE_REGULATORY"/>
    <property type="match status" value="1"/>
</dbReference>
<dbReference type="SMART" id="SM00862">
    <property type="entry name" value="Trans_reg_C"/>
    <property type="match status" value="1"/>
</dbReference>
<gene>
    <name evidence="6" type="ORF">EV681_4341</name>
</gene>
<dbReference type="Gene3D" id="1.10.10.10">
    <property type="entry name" value="Winged helix-like DNA-binding domain superfamily/Winged helix DNA-binding domain"/>
    <property type="match status" value="1"/>
</dbReference>
<keyword evidence="1 3" id="KW-0238">DNA-binding</keyword>
<dbReference type="SUPFAM" id="SSF52172">
    <property type="entry name" value="CheY-like"/>
    <property type="match status" value="1"/>
</dbReference>
<dbReference type="GO" id="GO:0000156">
    <property type="term" value="F:phosphorelay response regulator activity"/>
    <property type="evidence" value="ECO:0007669"/>
    <property type="project" value="TreeGrafter"/>
</dbReference>
<dbReference type="GO" id="GO:0000976">
    <property type="term" value="F:transcription cis-regulatory region binding"/>
    <property type="evidence" value="ECO:0007669"/>
    <property type="project" value="TreeGrafter"/>
</dbReference>
<dbReference type="InterPro" id="IPR039420">
    <property type="entry name" value="WalR-like"/>
</dbReference>
<dbReference type="InterPro" id="IPR036388">
    <property type="entry name" value="WH-like_DNA-bd_sf"/>
</dbReference>
<dbReference type="PROSITE" id="PS51755">
    <property type="entry name" value="OMPR_PHOB"/>
    <property type="match status" value="1"/>
</dbReference>
<evidence type="ECO:0000259" key="5">
    <source>
        <dbReference type="PROSITE" id="PS51755"/>
    </source>
</evidence>
<dbReference type="PANTHER" id="PTHR48111">
    <property type="entry name" value="REGULATOR OF RPOS"/>
    <property type="match status" value="1"/>
</dbReference>
<dbReference type="InterPro" id="IPR001789">
    <property type="entry name" value="Sig_transdc_resp-reg_receiver"/>
</dbReference>
<dbReference type="InterPro" id="IPR001867">
    <property type="entry name" value="OmpR/PhoB-type_DNA-bd"/>
</dbReference>
<dbReference type="AlphaFoldDB" id="A0A4Q7V5M3"/>
<feature type="DNA-binding region" description="OmpR/PhoB-type" evidence="3">
    <location>
        <begin position="130"/>
        <end position="229"/>
    </location>
</feature>
<name>A0A4Q7V5M3_9BURK</name>
<dbReference type="RefSeq" id="WP_128396490.1">
    <property type="nucleotide sequence ID" value="NZ_SHKO01000005.1"/>
</dbReference>
<protein>
    <submittedName>
        <fullName evidence="6">Two-component system KDP operon response regulator KdpE</fullName>
    </submittedName>
</protein>
<sequence length="229" mass="26045">MQLKRKLLLLEDDAHIRKMIRQCLPDQEWEIAEVVTVAEAIAVAAAFEPDLVIMDLGLPDGDGKKFLRSFRTGSNATVMVLTARGQEQEKVFALDAGADDYLTKPFSVVELQARIRAHLRRSTAALQQTPSHYQFGDIDVDLQARRVSRAGQLLHLTPKEFDLLSLLLVNAGKVVTQRRMMVEIWGPAFLDQTHYLRIYMGHLRHKLEQDPARPRYILTETGVGYRLEL</sequence>